<sequence>MAGRQDGMHPSKSVFRPLLHHLESCLVDMASEGLVDKDELDKFNMPVYSPSATEISIARLGELRDEYLSILSAAEFRVVSEGIISKAFGNEILDELYDRYAKKVEGPSSIRDEEGLAVQLFILLKRNY</sequence>
<dbReference type="GO" id="GO:0046872">
    <property type="term" value="F:metal ion binding"/>
    <property type="evidence" value="ECO:0007669"/>
    <property type="project" value="UniProtKB-KW"/>
</dbReference>
<dbReference type="EMBL" id="JBAMMX010000010">
    <property type="protein sequence ID" value="KAK6932206.1"/>
    <property type="molecule type" value="Genomic_DNA"/>
</dbReference>
<dbReference type="PANTHER" id="PTHR31009">
    <property type="entry name" value="S-ADENOSYL-L-METHIONINE:CARBOXYL METHYLTRANSFERASE FAMILY PROTEIN"/>
    <property type="match status" value="1"/>
</dbReference>
<keyword evidence="4" id="KW-0460">Magnesium</keyword>
<keyword evidence="1 5" id="KW-0489">Methyltransferase</keyword>
<gene>
    <name evidence="5" type="ORF">RJ641_001830</name>
</gene>
<dbReference type="SUPFAM" id="SSF53335">
    <property type="entry name" value="S-adenosyl-L-methionine-dependent methyltransferases"/>
    <property type="match status" value="1"/>
</dbReference>
<evidence type="ECO:0000313" key="6">
    <source>
        <dbReference type="Proteomes" id="UP001370490"/>
    </source>
</evidence>
<reference evidence="5 6" key="1">
    <citation type="submission" date="2023-12" db="EMBL/GenBank/DDBJ databases">
        <title>A high-quality genome assembly for Dillenia turbinata (Dilleniales).</title>
        <authorList>
            <person name="Chanderbali A."/>
        </authorList>
    </citation>
    <scope>NUCLEOTIDE SEQUENCE [LARGE SCALE GENOMIC DNA]</scope>
    <source>
        <strain evidence="5">LSX21</strain>
        <tissue evidence="5">Leaf</tissue>
    </source>
</reference>
<evidence type="ECO:0000256" key="3">
    <source>
        <dbReference type="ARBA" id="ARBA00022723"/>
    </source>
</evidence>
<evidence type="ECO:0000256" key="2">
    <source>
        <dbReference type="ARBA" id="ARBA00022679"/>
    </source>
</evidence>
<keyword evidence="2" id="KW-0808">Transferase</keyword>
<name>A0AAN8ZBM7_9MAGN</name>
<dbReference type="GO" id="GO:0032259">
    <property type="term" value="P:methylation"/>
    <property type="evidence" value="ECO:0007669"/>
    <property type="project" value="UniProtKB-KW"/>
</dbReference>
<dbReference type="InterPro" id="IPR029063">
    <property type="entry name" value="SAM-dependent_MTases_sf"/>
</dbReference>
<keyword evidence="3" id="KW-0479">Metal-binding</keyword>
<dbReference type="Gene3D" id="1.10.1200.270">
    <property type="entry name" value="Methyltransferase, alpha-helical capping domain"/>
    <property type="match status" value="1"/>
</dbReference>
<organism evidence="5 6">
    <name type="scientific">Dillenia turbinata</name>
    <dbReference type="NCBI Taxonomy" id="194707"/>
    <lineage>
        <taxon>Eukaryota</taxon>
        <taxon>Viridiplantae</taxon>
        <taxon>Streptophyta</taxon>
        <taxon>Embryophyta</taxon>
        <taxon>Tracheophyta</taxon>
        <taxon>Spermatophyta</taxon>
        <taxon>Magnoliopsida</taxon>
        <taxon>eudicotyledons</taxon>
        <taxon>Gunneridae</taxon>
        <taxon>Pentapetalae</taxon>
        <taxon>Dilleniales</taxon>
        <taxon>Dilleniaceae</taxon>
        <taxon>Dillenia</taxon>
    </lineage>
</organism>
<evidence type="ECO:0000256" key="1">
    <source>
        <dbReference type="ARBA" id="ARBA00022603"/>
    </source>
</evidence>
<dbReference type="AlphaFoldDB" id="A0AAN8ZBM7"/>
<dbReference type="GO" id="GO:0008168">
    <property type="term" value="F:methyltransferase activity"/>
    <property type="evidence" value="ECO:0007669"/>
    <property type="project" value="UniProtKB-KW"/>
</dbReference>
<dbReference type="InterPro" id="IPR042086">
    <property type="entry name" value="MeTrfase_capping"/>
</dbReference>
<keyword evidence="6" id="KW-1185">Reference proteome</keyword>
<accession>A0AAN8ZBM7</accession>
<proteinExistence type="predicted"/>
<dbReference type="InterPro" id="IPR005299">
    <property type="entry name" value="MeTrfase_7"/>
</dbReference>
<evidence type="ECO:0000256" key="4">
    <source>
        <dbReference type="ARBA" id="ARBA00022842"/>
    </source>
</evidence>
<dbReference type="Proteomes" id="UP001370490">
    <property type="component" value="Unassembled WGS sequence"/>
</dbReference>
<comment type="caution">
    <text evidence="5">The sequence shown here is derived from an EMBL/GenBank/DDBJ whole genome shotgun (WGS) entry which is preliminary data.</text>
</comment>
<dbReference type="Pfam" id="PF03492">
    <property type="entry name" value="Methyltransf_7"/>
    <property type="match status" value="1"/>
</dbReference>
<evidence type="ECO:0000313" key="5">
    <source>
        <dbReference type="EMBL" id="KAK6932206.1"/>
    </source>
</evidence>
<protein>
    <submittedName>
        <fullName evidence="5">SAM dependent carboxyl methyltransferase</fullName>
    </submittedName>
</protein>